<evidence type="ECO:0000256" key="2">
    <source>
        <dbReference type="SAM" id="MobiDB-lite"/>
    </source>
</evidence>
<dbReference type="EMBL" id="SOZI01000053">
    <property type="protein sequence ID" value="TNY21000.1"/>
    <property type="molecule type" value="Genomic_DNA"/>
</dbReference>
<dbReference type="AlphaFoldDB" id="A0A5C5FW58"/>
<dbReference type="OrthoDB" id="242766at2759"/>
<evidence type="ECO:0000259" key="3">
    <source>
        <dbReference type="Pfam" id="PF02582"/>
    </source>
</evidence>
<reference evidence="4 5" key="1">
    <citation type="submission" date="2019-03" db="EMBL/GenBank/DDBJ databases">
        <title>Rhodosporidium diobovatum UCD-FST 08-225 genome sequencing, assembly, and annotation.</title>
        <authorList>
            <person name="Fakankun I.U."/>
            <person name="Fristensky B."/>
            <person name="Levin D.B."/>
        </authorList>
    </citation>
    <scope>NUCLEOTIDE SEQUENCE [LARGE SCALE GENOMIC DNA]</scope>
    <source>
        <strain evidence="4 5">UCD-FST 08-225</strain>
    </source>
</reference>
<evidence type="ECO:0000313" key="5">
    <source>
        <dbReference type="Proteomes" id="UP000311382"/>
    </source>
</evidence>
<dbReference type="GO" id="GO:0005739">
    <property type="term" value="C:mitochondrion"/>
    <property type="evidence" value="ECO:0007669"/>
    <property type="project" value="UniProtKB-ARBA"/>
</dbReference>
<comment type="similarity">
    <text evidence="1">Belongs to the RMD1/sif2 family.</text>
</comment>
<evidence type="ECO:0000313" key="4">
    <source>
        <dbReference type="EMBL" id="TNY21000.1"/>
    </source>
</evidence>
<dbReference type="Pfam" id="PF02582">
    <property type="entry name" value="DUF155"/>
    <property type="match status" value="1"/>
</dbReference>
<dbReference type="STRING" id="5288.A0A5C5FW58"/>
<feature type="region of interest" description="Disordered" evidence="2">
    <location>
        <begin position="1"/>
        <end position="108"/>
    </location>
</feature>
<dbReference type="GO" id="GO:0070131">
    <property type="term" value="P:positive regulation of mitochondrial translation"/>
    <property type="evidence" value="ECO:0007669"/>
    <property type="project" value="TreeGrafter"/>
</dbReference>
<comment type="caution">
    <text evidence="4">The sequence shown here is derived from an EMBL/GenBank/DDBJ whole genome shotgun (WGS) entry which is preliminary data.</text>
</comment>
<dbReference type="InterPro" id="IPR003734">
    <property type="entry name" value="DUF155"/>
</dbReference>
<proteinExistence type="inferred from homology"/>
<sequence length="443" mass="47887">MWSTARIATRALLRPHPPRCSYSSLPSSSSSSPSSSSLSAPVVQPNAPSSTPPALQRPQRHKAKKSNRSGDRPAPPIPRSPLDAPLLPVGLHPAHASPGDRTRGHRGNADGRVIALTTAHAYHTPELLKNLQALGLLDGAVNLLGEAILLPRWSPSALIGTPTGSGAGAGEVGEVYVFESGTVVLWGLSMHAAEAFLRKVIRGGAANTGAYIEEGRYSEPETEVLEYWVGKGPTRMSGDAILLSSPPANADLPAPGQAPAPPTKDLLERLAFSAGMARVTKLGVYEEQFDAFAEGVAGIPKLLESGSESPVKKTDIIKRVGTLHSFRQKLNLEDENLLDEPEFLWEDADLHAHYTSICKALEFESRLTTLNDRVDYAFSLQTTLMELLNTKTSHRLEWIIIILIAFEISLVLYREGLPFLERSADSAPHKETRSHRVTPSLVD</sequence>
<dbReference type="PANTHER" id="PTHR16255:SF1">
    <property type="entry name" value="REQUIRED FOR MEIOTIC NUCLEAR DIVISION PROTEIN 1 HOMOLOG"/>
    <property type="match status" value="1"/>
</dbReference>
<keyword evidence="5" id="KW-1185">Reference proteome</keyword>
<gene>
    <name evidence="4" type="ORF">DMC30DRAFT_227319</name>
</gene>
<accession>A0A5C5FW58</accession>
<name>A0A5C5FW58_9BASI</name>
<evidence type="ECO:0000256" key="1">
    <source>
        <dbReference type="ARBA" id="ARBA00008306"/>
    </source>
</evidence>
<organism evidence="4 5">
    <name type="scientific">Rhodotorula diobovata</name>
    <dbReference type="NCBI Taxonomy" id="5288"/>
    <lineage>
        <taxon>Eukaryota</taxon>
        <taxon>Fungi</taxon>
        <taxon>Dikarya</taxon>
        <taxon>Basidiomycota</taxon>
        <taxon>Pucciniomycotina</taxon>
        <taxon>Microbotryomycetes</taxon>
        <taxon>Sporidiobolales</taxon>
        <taxon>Sporidiobolaceae</taxon>
        <taxon>Rhodotorula</taxon>
    </lineage>
</organism>
<dbReference type="PANTHER" id="PTHR16255">
    <property type="entry name" value="REQUIRED FOR MEIOTIC NUCLEAR DIVISION PROTEIN 1 HOMOLOG"/>
    <property type="match status" value="1"/>
</dbReference>
<dbReference type="InterPro" id="IPR051624">
    <property type="entry name" value="RMD1/Sad1-interacting"/>
</dbReference>
<protein>
    <recommendedName>
        <fullName evidence="3">DUF155 domain-containing protein</fullName>
    </recommendedName>
</protein>
<feature type="compositionally biased region" description="Basic residues" evidence="2">
    <location>
        <begin position="58"/>
        <end position="67"/>
    </location>
</feature>
<feature type="domain" description="DUF155" evidence="3">
    <location>
        <begin position="175"/>
        <end position="371"/>
    </location>
</feature>
<dbReference type="Proteomes" id="UP000311382">
    <property type="component" value="Unassembled WGS sequence"/>
</dbReference>
<feature type="compositionally biased region" description="Low complexity" evidence="2">
    <location>
        <begin position="23"/>
        <end position="39"/>
    </location>
</feature>